<feature type="chain" id="PRO_5045451721" evidence="3">
    <location>
        <begin position="30"/>
        <end position="250"/>
    </location>
</feature>
<accession>A0ABU6HBH2</accession>
<dbReference type="PROSITE" id="PS51257">
    <property type="entry name" value="PROKAR_LIPOPROTEIN"/>
    <property type="match status" value="1"/>
</dbReference>
<name>A0ABU6HBH2_9RHOB</name>
<keyword evidence="4" id="KW-0449">Lipoprotein</keyword>
<evidence type="ECO:0000256" key="2">
    <source>
        <dbReference type="ARBA" id="ARBA00022729"/>
    </source>
</evidence>
<keyword evidence="2 3" id="KW-0732">Signal</keyword>
<reference evidence="4 5" key="1">
    <citation type="submission" date="2024-01" db="EMBL/GenBank/DDBJ databases">
        <title>Mesobacterium rodlantinim sp. nov., isolated from shallow sea hydrothermal systems off Kueishantao Island.</title>
        <authorList>
            <person name="Su Z."/>
            <person name="Tang K."/>
        </authorList>
    </citation>
    <scope>NUCLEOTIDE SEQUENCE [LARGE SCALE GENOMIC DNA]</scope>
    <source>
        <strain evidence="4 5">TK19101</strain>
    </source>
</reference>
<dbReference type="PANTHER" id="PTHR30035">
    <property type="entry name" value="LIPOPROTEIN VACJ-RELATED"/>
    <property type="match status" value="1"/>
</dbReference>
<evidence type="ECO:0000256" key="1">
    <source>
        <dbReference type="ARBA" id="ARBA00010634"/>
    </source>
</evidence>
<evidence type="ECO:0000256" key="3">
    <source>
        <dbReference type="SAM" id="SignalP"/>
    </source>
</evidence>
<dbReference type="InterPro" id="IPR007428">
    <property type="entry name" value="MlaA"/>
</dbReference>
<sequence length="250" mass="27446">MTWTLPRLFAATALALSVAACSTPGPGQAPDGIWDPYETTNRRTHEFNKGLDRALVRPAGKGYATVVPDEVQDVVSNFADNLGTPASMVNQTLQGDVAGVMHNFFRFTINSTIGLLGLFDPATDMGLPERPSDFGQTLQVWGVPEGAYVELPLLGPSTERDTAGRVVDMFTNPLEYALPRPERYYGTATRVASKVGDRGRYSDTVDSILYESADSYAQARLIYLQNRRFELGEEAKDTYIDPYALDTEGF</sequence>
<organism evidence="4 5">
    <name type="scientific">Mesobacterium hydrothermale</name>
    <dbReference type="NCBI Taxonomy" id="3111907"/>
    <lineage>
        <taxon>Bacteria</taxon>
        <taxon>Pseudomonadati</taxon>
        <taxon>Pseudomonadota</taxon>
        <taxon>Alphaproteobacteria</taxon>
        <taxon>Rhodobacterales</taxon>
        <taxon>Roseobacteraceae</taxon>
        <taxon>Mesobacterium</taxon>
    </lineage>
</organism>
<comment type="similarity">
    <text evidence="1">Belongs to the MlaA family.</text>
</comment>
<comment type="caution">
    <text evidence="4">The sequence shown here is derived from an EMBL/GenBank/DDBJ whole genome shotgun (WGS) entry which is preliminary data.</text>
</comment>
<dbReference type="PRINTS" id="PR01805">
    <property type="entry name" value="VACJLIPOPROT"/>
</dbReference>
<evidence type="ECO:0000313" key="4">
    <source>
        <dbReference type="EMBL" id="MEC3859803.1"/>
    </source>
</evidence>
<proteinExistence type="inferred from homology"/>
<protein>
    <submittedName>
        <fullName evidence="4">VacJ family lipoprotein</fullName>
    </submittedName>
</protein>
<dbReference type="RefSeq" id="WP_326295345.1">
    <property type="nucleotide sequence ID" value="NZ_JAYLLH010000001.1"/>
</dbReference>
<keyword evidence="5" id="KW-1185">Reference proteome</keyword>
<gene>
    <name evidence="4" type="ORF">VK792_00780</name>
</gene>
<dbReference type="PANTHER" id="PTHR30035:SF3">
    <property type="entry name" value="INTERMEMBRANE PHOSPHOLIPID TRANSPORT SYSTEM LIPOPROTEIN MLAA"/>
    <property type="match status" value="1"/>
</dbReference>
<dbReference type="Pfam" id="PF04333">
    <property type="entry name" value="MlaA"/>
    <property type="match status" value="1"/>
</dbReference>
<dbReference type="EMBL" id="JAYLLH010000001">
    <property type="protein sequence ID" value="MEC3859803.1"/>
    <property type="molecule type" value="Genomic_DNA"/>
</dbReference>
<dbReference type="Proteomes" id="UP001348149">
    <property type="component" value="Unassembled WGS sequence"/>
</dbReference>
<evidence type="ECO:0000313" key="5">
    <source>
        <dbReference type="Proteomes" id="UP001348149"/>
    </source>
</evidence>
<feature type="signal peptide" evidence="3">
    <location>
        <begin position="1"/>
        <end position="29"/>
    </location>
</feature>